<gene>
    <name evidence="2" type="ORF">H5J25_20090</name>
</gene>
<evidence type="ECO:0000256" key="1">
    <source>
        <dbReference type="SAM" id="Phobius"/>
    </source>
</evidence>
<evidence type="ECO:0000313" key="2">
    <source>
        <dbReference type="EMBL" id="QQV79392.1"/>
    </source>
</evidence>
<sequence length="157" mass="17484">MDLQAKDWLPPLIGLAGGTLAGLIAAMSAVIGKENKISEFRQAWIDDQREDLAAVAAQALAYVEEPDVAKKVERLAAFDAARARIELRENPKKEEWTQIRAEIGTLRDRMIATDAAALATSVPSILAAARLPLKANWTIVKNGEPWYRRFKMRWSSR</sequence>
<dbReference type="AlphaFoldDB" id="A0A974S677"/>
<keyword evidence="1" id="KW-0472">Membrane</keyword>
<geneLocation type="plasmid" evidence="2 3">
    <name>punnamed2</name>
</geneLocation>
<dbReference type="KEGG" id="sari:H5J25_20090"/>
<feature type="transmembrane region" description="Helical" evidence="1">
    <location>
        <begin position="12"/>
        <end position="32"/>
    </location>
</feature>
<dbReference type="EMBL" id="CP061037">
    <property type="protein sequence ID" value="QQV79392.1"/>
    <property type="molecule type" value="Genomic_DNA"/>
</dbReference>
<organism evidence="2 3">
    <name type="scientific">Sphingomonas aliaeris</name>
    <dbReference type="NCBI Taxonomy" id="2759526"/>
    <lineage>
        <taxon>Bacteria</taxon>
        <taxon>Pseudomonadati</taxon>
        <taxon>Pseudomonadota</taxon>
        <taxon>Alphaproteobacteria</taxon>
        <taxon>Sphingomonadales</taxon>
        <taxon>Sphingomonadaceae</taxon>
        <taxon>Sphingomonas</taxon>
    </lineage>
</organism>
<proteinExistence type="predicted"/>
<dbReference type="RefSeq" id="WP_202096662.1">
    <property type="nucleotide sequence ID" value="NZ_CP061037.1"/>
</dbReference>
<protein>
    <submittedName>
        <fullName evidence="2">Uncharacterized protein</fullName>
    </submittedName>
</protein>
<dbReference type="Proteomes" id="UP000595894">
    <property type="component" value="Plasmid punnamed2"/>
</dbReference>
<accession>A0A974S677</accession>
<keyword evidence="1" id="KW-0812">Transmembrane</keyword>
<keyword evidence="2" id="KW-0614">Plasmid</keyword>
<name>A0A974S677_9SPHN</name>
<evidence type="ECO:0000313" key="3">
    <source>
        <dbReference type="Proteomes" id="UP000595894"/>
    </source>
</evidence>
<keyword evidence="1" id="KW-1133">Transmembrane helix</keyword>
<keyword evidence="3" id="KW-1185">Reference proteome</keyword>
<reference evidence="3" key="1">
    <citation type="submission" date="2020-09" db="EMBL/GenBank/DDBJ databases">
        <title>Sphingomonas sp., a new species isolated from pork steak.</title>
        <authorList>
            <person name="Heidler von Heilborn D."/>
        </authorList>
    </citation>
    <scope>NUCLEOTIDE SEQUENCE [LARGE SCALE GENOMIC DNA]</scope>
    <source>
        <plasmid evidence="3">punnamed2</plasmid>
    </source>
</reference>